<evidence type="ECO:0000313" key="2">
    <source>
        <dbReference type="EMBL" id="ORC89701.1"/>
    </source>
</evidence>
<accession>A0A1X0NYM3</accession>
<sequence>MANNNNNINNSLFVTAVTSFIHNVVAIGACSSEECINSFNSSLFTLPCSPHSCVPVVPLPLASIEEAITAETFPLGMIGRRLCSSFKQLEMFVEEFVGVLFHTAQHTFGCSLSTLLHSLWLLERMQVKNILLQQKNTISLRNASQSMICSKTNNNTEENILSVEFLPPITLGGVPLNESSCGNSNISSNSSSNPIASDDKSKGVPLLLSPTSSDLYSVGPISESEDDTLCRACAGSHVFGVQLWNVQLFLTAALLLSMKVNEDAFVDVDEEVLSRHVGAAAGCDSNLLRCAERCMFEVLWDELKVTEKGQASVMRRLGMGCPSF</sequence>
<dbReference type="VEuPathDB" id="TriTrypDB:TM35_000112350"/>
<dbReference type="OrthoDB" id="278200at2759"/>
<keyword evidence="3" id="KW-1185">Reference proteome</keyword>
<feature type="compositionally biased region" description="Low complexity" evidence="1">
    <location>
        <begin position="182"/>
        <end position="193"/>
    </location>
</feature>
<gene>
    <name evidence="2" type="ORF">TM35_000112350</name>
</gene>
<dbReference type="EMBL" id="NBCO01000011">
    <property type="protein sequence ID" value="ORC89701.1"/>
    <property type="molecule type" value="Genomic_DNA"/>
</dbReference>
<protein>
    <submittedName>
        <fullName evidence="2">Uncharacterized protein</fullName>
    </submittedName>
</protein>
<proteinExistence type="predicted"/>
<dbReference type="AlphaFoldDB" id="A0A1X0NYM3"/>
<organism evidence="2 3">
    <name type="scientific">Trypanosoma theileri</name>
    <dbReference type="NCBI Taxonomy" id="67003"/>
    <lineage>
        <taxon>Eukaryota</taxon>
        <taxon>Discoba</taxon>
        <taxon>Euglenozoa</taxon>
        <taxon>Kinetoplastea</taxon>
        <taxon>Metakinetoplastina</taxon>
        <taxon>Trypanosomatida</taxon>
        <taxon>Trypanosomatidae</taxon>
        <taxon>Trypanosoma</taxon>
    </lineage>
</organism>
<name>A0A1X0NYM3_9TRYP</name>
<dbReference type="RefSeq" id="XP_028883767.1">
    <property type="nucleotide sequence ID" value="XM_029024944.1"/>
</dbReference>
<evidence type="ECO:0000313" key="3">
    <source>
        <dbReference type="Proteomes" id="UP000192257"/>
    </source>
</evidence>
<dbReference type="Proteomes" id="UP000192257">
    <property type="component" value="Unassembled WGS sequence"/>
</dbReference>
<reference evidence="2 3" key="1">
    <citation type="submission" date="2017-03" db="EMBL/GenBank/DDBJ databases">
        <title>An alternative strategy for trypanosome survival in the mammalian bloodstream revealed through genome and transcriptome analysis of the ubiquitous bovine parasite Trypanosoma (Megatrypanum) theileri.</title>
        <authorList>
            <person name="Kelly S."/>
            <person name="Ivens A."/>
            <person name="Mott A."/>
            <person name="O'Neill E."/>
            <person name="Emms D."/>
            <person name="Macleod O."/>
            <person name="Voorheis P."/>
            <person name="Matthews J."/>
            <person name="Matthews K."/>
            <person name="Carrington M."/>
        </authorList>
    </citation>
    <scope>NUCLEOTIDE SEQUENCE [LARGE SCALE GENOMIC DNA]</scope>
    <source>
        <strain evidence="2">Edinburgh</strain>
    </source>
</reference>
<feature type="region of interest" description="Disordered" evidence="1">
    <location>
        <begin position="182"/>
        <end position="201"/>
    </location>
</feature>
<dbReference type="GeneID" id="39984724"/>
<evidence type="ECO:0000256" key="1">
    <source>
        <dbReference type="SAM" id="MobiDB-lite"/>
    </source>
</evidence>
<comment type="caution">
    <text evidence="2">The sequence shown here is derived from an EMBL/GenBank/DDBJ whole genome shotgun (WGS) entry which is preliminary data.</text>
</comment>